<name>A0ABU1PSL6_9PSEU</name>
<proteinExistence type="predicted"/>
<gene>
    <name evidence="1" type="ORF">J2S66_002026</name>
</gene>
<organism evidence="1 2">
    <name type="scientific">Saccharothrix longispora</name>
    <dbReference type="NCBI Taxonomy" id="33920"/>
    <lineage>
        <taxon>Bacteria</taxon>
        <taxon>Bacillati</taxon>
        <taxon>Actinomycetota</taxon>
        <taxon>Actinomycetes</taxon>
        <taxon>Pseudonocardiales</taxon>
        <taxon>Pseudonocardiaceae</taxon>
        <taxon>Saccharothrix</taxon>
    </lineage>
</organism>
<keyword evidence="2" id="KW-1185">Reference proteome</keyword>
<evidence type="ECO:0000313" key="2">
    <source>
        <dbReference type="Proteomes" id="UP001268819"/>
    </source>
</evidence>
<protein>
    <submittedName>
        <fullName evidence="1">Uncharacterized protein</fullName>
    </submittedName>
</protein>
<dbReference type="Proteomes" id="UP001268819">
    <property type="component" value="Unassembled WGS sequence"/>
</dbReference>
<sequence length="85" mass="9362">MGADLDTPPGRALLDGYLRQVDRLPEGVRAVVLPEQPFRSRNRVPAAADALRRTAASRDLDIVVGTAYADGDTKEKRPRPPRGRR</sequence>
<reference evidence="1 2" key="1">
    <citation type="submission" date="2023-07" db="EMBL/GenBank/DDBJ databases">
        <title>Sequencing the genomes of 1000 actinobacteria strains.</title>
        <authorList>
            <person name="Klenk H.-P."/>
        </authorList>
    </citation>
    <scope>NUCLEOTIDE SEQUENCE [LARGE SCALE GENOMIC DNA]</scope>
    <source>
        <strain evidence="1 2">DSM 43749</strain>
    </source>
</reference>
<comment type="caution">
    <text evidence="1">The sequence shown here is derived from an EMBL/GenBank/DDBJ whole genome shotgun (WGS) entry which is preliminary data.</text>
</comment>
<dbReference type="EMBL" id="JAVDSG010000001">
    <property type="protein sequence ID" value="MDR6593642.1"/>
    <property type="molecule type" value="Genomic_DNA"/>
</dbReference>
<evidence type="ECO:0000313" key="1">
    <source>
        <dbReference type="EMBL" id="MDR6593642.1"/>
    </source>
</evidence>
<dbReference type="RefSeq" id="WP_310306528.1">
    <property type="nucleotide sequence ID" value="NZ_BAAAXB010000001.1"/>
</dbReference>
<accession>A0ABU1PSL6</accession>